<organism evidence="2 3">
    <name type="scientific">Effrenium voratum</name>
    <dbReference type="NCBI Taxonomy" id="2562239"/>
    <lineage>
        <taxon>Eukaryota</taxon>
        <taxon>Sar</taxon>
        <taxon>Alveolata</taxon>
        <taxon>Dinophyceae</taxon>
        <taxon>Suessiales</taxon>
        <taxon>Symbiodiniaceae</taxon>
        <taxon>Effrenium</taxon>
    </lineage>
</organism>
<feature type="compositionally biased region" description="Basic and acidic residues" evidence="1">
    <location>
        <begin position="44"/>
        <end position="58"/>
    </location>
</feature>
<dbReference type="AlphaFoldDB" id="A0AA36MT86"/>
<evidence type="ECO:0000313" key="2">
    <source>
        <dbReference type="EMBL" id="CAJ1385050.1"/>
    </source>
</evidence>
<gene>
    <name evidence="2" type="ORF">EVOR1521_LOCUS11742</name>
</gene>
<evidence type="ECO:0000313" key="3">
    <source>
        <dbReference type="Proteomes" id="UP001178507"/>
    </source>
</evidence>
<dbReference type="Proteomes" id="UP001178507">
    <property type="component" value="Unassembled WGS sequence"/>
</dbReference>
<accession>A0AA36MT86</accession>
<feature type="non-terminal residue" evidence="2">
    <location>
        <position position="1"/>
    </location>
</feature>
<feature type="region of interest" description="Disordered" evidence="1">
    <location>
        <begin position="124"/>
        <end position="153"/>
    </location>
</feature>
<feature type="region of interest" description="Disordered" evidence="1">
    <location>
        <begin position="39"/>
        <end position="63"/>
    </location>
</feature>
<dbReference type="EMBL" id="CAUJNA010001187">
    <property type="protein sequence ID" value="CAJ1385050.1"/>
    <property type="molecule type" value="Genomic_DNA"/>
</dbReference>
<protein>
    <submittedName>
        <fullName evidence="2">Uncharacterized protein</fullName>
    </submittedName>
</protein>
<proteinExistence type="predicted"/>
<evidence type="ECO:0000256" key="1">
    <source>
        <dbReference type="SAM" id="MobiDB-lite"/>
    </source>
</evidence>
<keyword evidence="3" id="KW-1185">Reference proteome</keyword>
<comment type="caution">
    <text evidence="2">The sequence shown here is derived from an EMBL/GenBank/DDBJ whole genome shotgun (WGS) entry which is preliminary data.</text>
</comment>
<sequence length="205" mass="23847">DKFCWKIITRIVSTSNTKLSASQSWRKLGRSKFYCGSVPGRAGEGPRAEAKAQGEDKTTTLSTGRRWEDWRTLSKRQRQRRREGVYWDKVLEHAEKQLRRQWIVRRWKEARDFYEAIEEHLKRVADKKESSDEPAPAFQEAHKKRSLKTASDTQAPVRMSHVCLVDALRSLGVNVPYTEHGPLRALRDGNRLLQPHGTLWQHEST</sequence>
<reference evidence="2" key="1">
    <citation type="submission" date="2023-08" db="EMBL/GenBank/DDBJ databases">
        <authorList>
            <person name="Chen Y."/>
            <person name="Shah S."/>
            <person name="Dougan E. K."/>
            <person name="Thang M."/>
            <person name="Chan C."/>
        </authorList>
    </citation>
    <scope>NUCLEOTIDE SEQUENCE</scope>
</reference>
<name>A0AA36MT86_9DINO</name>